<dbReference type="AlphaFoldDB" id="A0A915NJI4"/>
<dbReference type="WBParaSite" id="scf7180000418111.g2096">
    <property type="protein sequence ID" value="scf7180000418111.g2096"/>
    <property type="gene ID" value="scf7180000418111.g2096"/>
</dbReference>
<keyword evidence="1" id="KW-1185">Reference proteome</keyword>
<dbReference type="Proteomes" id="UP000887560">
    <property type="component" value="Unplaced"/>
</dbReference>
<name>A0A915NJI4_9BILA</name>
<proteinExistence type="predicted"/>
<organism evidence="1 2">
    <name type="scientific">Meloidogyne floridensis</name>
    <dbReference type="NCBI Taxonomy" id="298350"/>
    <lineage>
        <taxon>Eukaryota</taxon>
        <taxon>Metazoa</taxon>
        <taxon>Ecdysozoa</taxon>
        <taxon>Nematoda</taxon>
        <taxon>Chromadorea</taxon>
        <taxon>Rhabditida</taxon>
        <taxon>Tylenchina</taxon>
        <taxon>Tylenchomorpha</taxon>
        <taxon>Tylenchoidea</taxon>
        <taxon>Meloidogynidae</taxon>
        <taxon>Meloidogyninae</taxon>
        <taxon>Meloidogyne</taxon>
    </lineage>
</organism>
<sequence>MKGQDLTSERSFIGIFSLYTTFNKYNVETEYDEEYDEDIRVLYTMENQPETKEKIEKAIEFYTKKIHDGYSMNDNHFYMKSSINVYLLTFARKLIRSFFDFHAENKYYDRHVATFVNEKNKVSLRQYLEAYDLFEVLAVNLMISMKNLFGINIFPNSLKELENQTHYPAEITNLENWDPENQTMINFIYQYEAINEELTREDCKKLNNE</sequence>
<protein>
    <submittedName>
        <fullName evidence="2">Uncharacterized protein</fullName>
    </submittedName>
</protein>
<reference evidence="2" key="1">
    <citation type="submission" date="2022-11" db="UniProtKB">
        <authorList>
            <consortium name="WormBaseParasite"/>
        </authorList>
    </citation>
    <scope>IDENTIFICATION</scope>
</reference>
<evidence type="ECO:0000313" key="1">
    <source>
        <dbReference type="Proteomes" id="UP000887560"/>
    </source>
</evidence>
<evidence type="ECO:0000313" key="2">
    <source>
        <dbReference type="WBParaSite" id="scf7180000418111.g2096"/>
    </source>
</evidence>
<accession>A0A915NJI4</accession>